<gene>
    <name evidence="1" type="ORF">BD626DRAFT_188820</name>
</gene>
<dbReference type="AlphaFoldDB" id="A0A550BZY7"/>
<dbReference type="PANTHER" id="PTHR13360:SF1">
    <property type="entry name" value="ACTIVATING SIGNAL COINTEGRATOR 1 COMPLEX SUBUNIT 1"/>
    <property type="match status" value="1"/>
</dbReference>
<evidence type="ECO:0000313" key="2">
    <source>
        <dbReference type="Proteomes" id="UP000320762"/>
    </source>
</evidence>
<dbReference type="Gene3D" id="3.90.1140.10">
    <property type="entry name" value="Cyclic phosphodiesterase"/>
    <property type="match status" value="1"/>
</dbReference>
<keyword evidence="2" id="KW-1185">Reference proteome</keyword>
<dbReference type="STRING" id="97359.A0A550BZY7"/>
<dbReference type="EMBL" id="VDMD01000039">
    <property type="protein sequence ID" value="TRM58066.1"/>
    <property type="molecule type" value="Genomic_DNA"/>
</dbReference>
<reference evidence="1 2" key="1">
    <citation type="journal article" date="2019" name="New Phytol.">
        <title>Comparative genomics reveals unique wood-decay strategies and fruiting body development in the Schizophyllaceae.</title>
        <authorList>
            <person name="Almasi E."/>
            <person name="Sahu N."/>
            <person name="Krizsan K."/>
            <person name="Balint B."/>
            <person name="Kovacs G.M."/>
            <person name="Kiss B."/>
            <person name="Cseklye J."/>
            <person name="Drula E."/>
            <person name="Henrissat B."/>
            <person name="Nagy I."/>
            <person name="Chovatia M."/>
            <person name="Adam C."/>
            <person name="LaButti K."/>
            <person name="Lipzen A."/>
            <person name="Riley R."/>
            <person name="Grigoriev I.V."/>
            <person name="Nagy L.G."/>
        </authorList>
    </citation>
    <scope>NUCLEOTIDE SEQUENCE [LARGE SCALE GENOMIC DNA]</scope>
    <source>
        <strain evidence="1 2">NL-1724</strain>
    </source>
</reference>
<evidence type="ECO:0000313" key="1">
    <source>
        <dbReference type="EMBL" id="TRM58066.1"/>
    </source>
</evidence>
<dbReference type="GO" id="GO:0005634">
    <property type="term" value="C:nucleus"/>
    <property type="evidence" value="ECO:0007669"/>
    <property type="project" value="TreeGrafter"/>
</dbReference>
<dbReference type="Proteomes" id="UP000320762">
    <property type="component" value="Unassembled WGS sequence"/>
</dbReference>
<protein>
    <submittedName>
        <fullName evidence="1">Uncharacterized protein</fullName>
    </submittedName>
</protein>
<proteinExistence type="predicted"/>
<dbReference type="InterPro" id="IPR009210">
    <property type="entry name" value="ASCC1"/>
</dbReference>
<dbReference type="GO" id="GO:0006355">
    <property type="term" value="P:regulation of DNA-templated transcription"/>
    <property type="evidence" value="ECO:0007669"/>
    <property type="project" value="TreeGrafter"/>
</dbReference>
<name>A0A550BZY7_9AGAR</name>
<organism evidence="1 2">
    <name type="scientific">Schizophyllum amplum</name>
    <dbReference type="NCBI Taxonomy" id="97359"/>
    <lineage>
        <taxon>Eukaryota</taxon>
        <taxon>Fungi</taxon>
        <taxon>Dikarya</taxon>
        <taxon>Basidiomycota</taxon>
        <taxon>Agaricomycotina</taxon>
        <taxon>Agaricomycetes</taxon>
        <taxon>Agaricomycetidae</taxon>
        <taxon>Agaricales</taxon>
        <taxon>Schizophyllaceae</taxon>
        <taxon>Schizophyllum</taxon>
    </lineage>
</organism>
<dbReference type="PANTHER" id="PTHR13360">
    <property type="entry name" value="ACTIVATING SIGNAL COINTEGRATOR 1 COMPLEX SUBUNIT 1"/>
    <property type="match status" value="1"/>
</dbReference>
<accession>A0A550BZY7</accession>
<dbReference type="GO" id="GO:0006307">
    <property type="term" value="P:DNA alkylation repair"/>
    <property type="evidence" value="ECO:0007669"/>
    <property type="project" value="InterPro"/>
</dbReference>
<dbReference type="OrthoDB" id="277832at2759"/>
<sequence>MSRPIFPVLYLSLRFLAPFVTIFLVRPISFRSRPSEQATDPALRSRLSAFGDALLAATPPIAGLDRSIVIDPRRVHLTLGVMRLEKEGASAREGDRPAEEAVDEAILAVEGKAAGPAASPAQADKPKKTVKTALALLHSLAPQLATLGPARVDLDRLGVLKPQKGGREANVLWVGPAEARGENDERKGGSGKSSLHAIADLVHQTFRREGYITETRPLKLHATLLNTAHRKPRKRLAFSYADVLQSEAIKVLGAMESGVVAGGEAPAGKIEAPAGKIEEAVEAEKAAMEVEAEEQIAAGGEPIVGDEAVREEIAVDSATASLISDAPPGVVIPPTTLIPRDPIPIALGSYEVRAVHLCAMGSRGPNNEYISLGCVQF</sequence>
<comment type="caution">
    <text evidence="1">The sequence shown here is derived from an EMBL/GenBank/DDBJ whole genome shotgun (WGS) entry which is preliminary data.</text>
</comment>